<feature type="region of interest" description="Disordered" evidence="4">
    <location>
        <begin position="231"/>
        <end position="257"/>
    </location>
</feature>
<evidence type="ECO:0000259" key="5">
    <source>
        <dbReference type="Pfam" id="PF01494"/>
    </source>
</evidence>
<dbReference type="InterPro" id="IPR036188">
    <property type="entry name" value="FAD/NAD-bd_sf"/>
</dbReference>
<dbReference type="Pfam" id="PF01494">
    <property type="entry name" value="FAD_binding_3"/>
    <property type="match status" value="1"/>
</dbReference>
<comment type="cofactor">
    <cofactor evidence="1">
        <name>FAD</name>
        <dbReference type="ChEBI" id="CHEBI:57692"/>
    </cofactor>
</comment>
<keyword evidence="6" id="KW-0560">Oxidoreductase</keyword>
<keyword evidence="7" id="KW-1185">Reference proteome</keyword>
<accession>A0A2R4T8H6</accession>
<dbReference type="EMBL" id="CP026304">
    <property type="protein sequence ID" value="AVZ75407.1"/>
    <property type="molecule type" value="Genomic_DNA"/>
</dbReference>
<dbReference type="PANTHER" id="PTHR43004">
    <property type="entry name" value="TRK SYSTEM POTASSIUM UPTAKE PROTEIN"/>
    <property type="match status" value="1"/>
</dbReference>
<evidence type="ECO:0000313" key="7">
    <source>
        <dbReference type="Proteomes" id="UP000244201"/>
    </source>
</evidence>
<keyword evidence="6" id="KW-0503">Monooxygenase</keyword>
<evidence type="ECO:0000256" key="4">
    <source>
        <dbReference type="SAM" id="MobiDB-lite"/>
    </source>
</evidence>
<gene>
    <name evidence="6" type="ORF">SLUN_27600</name>
</gene>
<evidence type="ECO:0000256" key="3">
    <source>
        <dbReference type="ARBA" id="ARBA00022827"/>
    </source>
</evidence>
<dbReference type="AlphaFoldDB" id="A0A2R4T8H6"/>
<dbReference type="GO" id="GO:0016709">
    <property type="term" value="F:oxidoreductase activity, acting on paired donors, with incorporation or reduction of molecular oxygen, NAD(P)H as one donor, and incorporation of one atom of oxygen"/>
    <property type="evidence" value="ECO:0007669"/>
    <property type="project" value="UniProtKB-ARBA"/>
</dbReference>
<keyword evidence="2" id="KW-0285">Flavoprotein</keyword>
<dbReference type="OrthoDB" id="8670884at2"/>
<sequence>MAASESLDVLVVGGGPTGLALAAQLHAYGARFRIVDRNLDRARESRALAIQPRTLEALAPFGVTDTLVARGNPAVQLRMHLPGRRTVRLPLFDIGVADTPYPFLLFLSQAETESVVGSRLAEDGTAVERGTELVELTAEGGHVACRLRQRDGTEESVRARYVVGCDGARSTVRDQAGIGFDGYSYPQTFLLADLEVDGLERGAAHAYMTETGMLFFFPLGSPASWRMLAMRPSGTPDAGTPGAKGPDASSPGAENPVDIGQLQSIADRYVSDRLLLRDPVWMTDFRIHNRGAKNYRSDRVFLAGDAAHIHSPAGAQGMNTGIQDALNLGWKLALVCRDAAPAALLDTYESERAPVGRNVLRFTDRAFIIATSRSPLLRLARTHLAPRLAPLVLRLPALRAAAFRRLSQLAINYRRSPATAEGPHPPRRGPRAGDRLPDTPGGLHATTAAPGYHLLLCGPHDVWDTGRIEAATRGRDHLIHVHTLGTKVPWRGITHCLVRPDGYIAYRAGGTDLTGLVGYLERWLPLSAAAARTTRA</sequence>
<dbReference type="Gene3D" id="3.50.50.60">
    <property type="entry name" value="FAD/NAD(P)-binding domain"/>
    <property type="match status" value="1"/>
</dbReference>
<protein>
    <submittedName>
        <fullName evidence="6">Monooxygenase</fullName>
    </submittedName>
</protein>
<feature type="region of interest" description="Disordered" evidence="4">
    <location>
        <begin position="414"/>
        <end position="443"/>
    </location>
</feature>
<proteinExistence type="predicted"/>
<dbReference type="KEGG" id="slk:SLUN_27600"/>
<dbReference type="InterPro" id="IPR050641">
    <property type="entry name" value="RIFMO-like"/>
</dbReference>
<feature type="domain" description="FAD-binding" evidence="5">
    <location>
        <begin position="7"/>
        <end position="363"/>
    </location>
</feature>
<dbReference type="GeneID" id="55659021"/>
<dbReference type="RefSeq" id="WP_108152703.1">
    <property type="nucleotide sequence ID" value="NZ_CP026304.1"/>
</dbReference>
<dbReference type="PANTHER" id="PTHR43004:SF19">
    <property type="entry name" value="BINDING MONOOXYGENASE, PUTATIVE (JCVI)-RELATED"/>
    <property type="match status" value="1"/>
</dbReference>
<reference evidence="6 7" key="1">
    <citation type="submission" date="2018-01" db="EMBL/GenBank/DDBJ databases">
        <title>Complete genome sequence of Streptomyces lunaelactis MM109T, a Ferroverdin A producer isolated from cave moonmilk deposits.</title>
        <authorList>
            <person name="Naome A."/>
            <person name="Martinet L."/>
            <person name="Maciejewska M."/>
            <person name="Anderssen S."/>
            <person name="Adam D."/>
            <person name="Tenconi E."/>
            <person name="Deflandre B."/>
            <person name="Arguelles-Arias A."/>
            <person name="Calusinska M."/>
            <person name="Copieters W."/>
            <person name="Karim L."/>
            <person name="Hanikenne M."/>
            <person name="Baurain D."/>
            <person name="van Wezel G."/>
            <person name="Smargiasso N."/>
            <person name="de Pauw E."/>
            <person name="Delfosse P."/>
            <person name="Rigali S."/>
        </authorList>
    </citation>
    <scope>NUCLEOTIDE SEQUENCE [LARGE SCALE GENOMIC DNA]</scope>
    <source>
        <strain evidence="6 7">MM109</strain>
    </source>
</reference>
<evidence type="ECO:0000256" key="2">
    <source>
        <dbReference type="ARBA" id="ARBA00022630"/>
    </source>
</evidence>
<evidence type="ECO:0000313" key="6">
    <source>
        <dbReference type="EMBL" id="AVZ75407.1"/>
    </source>
</evidence>
<organism evidence="6 7">
    <name type="scientific">Streptomyces lunaelactis</name>
    <dbReference type="NCBI Taxonomy" id="1535768"/>
    <lineage>
        <taxon>Bacteria</taxon>
        <taxon>Bacillati</taxon>
        <taxon>Actinomycetota</taxon>
        <taxon>Actinomycetes</taxon>
        <taxon>Kitasatosporales</taxon>
        <taxon>Streptomycetaceae</taxon>
        <taxon>Streptomyces</taxon>
    </lineage>
</organism>
<dbReference type="Gene3D" id="3.30.70.2450">
    <property type="match status" value="1"/>
</dbReference>
<dbReference type="InterPro" id="IPR002938">
    <property type="entry name" value="FAD-bd"/>
</dbReference>
<evidence type="ECO:0000256" key="1">
    <source>
        <dbReference type="ARBA" id="ARBA00001974"/>
    </source>
</evidence>
<dbReference type="PRINTS" id="PR00420">
    <property type="entry name" value="RNGMNOXGNASE"/>
</dbReference>
<keyword evidence="3" id="KW-0274">FAD</keyword>
<name>A0A2R4T8H6_9ACTN</name>
<dbReference type="SUPFAM" id="SSF51905">
    <property type="entry name" value="FAD/NAD(P)-binding domain"/>
    <property type="match status" value="1"/>
</dbReference>
<dbReference type="Gene3D" id="3.40.30.120">
    <property type="match status" value="1"/>
</dbReference>
<dbReference type="Proteomes" id="UP000244201">
    <property type="component" value="Chromosome"/>
</dbReference>
<dbReference type="GO" id="GO:0071949">
    <property type="term" value="F:FAD binding"/>
    <property type="evidence" value="ECO:0007669"/>
    <property type="project" value="InterPro"/>
</dbReference>